<evidence type="ECO:0000313" key="2">
    <source>
        <dbReference type="EMBL" id="KAJ6796617.1"/>
    </source>
</evidence>
<dbReference type="Proteomes" id="UP001140949">
    <property type="component" value="Unassembled WGS sequence"/>
</dbReference>
<gene>
    <name evidence="2" type="ORF">M6B38_219410</name>
</gene>
<protein>
    <recommendedName>
        <fullName evidence="4">DUF4408 domain-containing protein</fullName>
    </recommendedName>
</protein>
<keyword evidence="1" id="KW-0472">Membrane</keyword>
<name>A0AAX6DXQ1_IRIPA</name>
<dbReference type="EMBL" id="JANAVB010041219">
    <property type="protein sequence ID" value="KAJ6796617.1"/>
    <property type="molecule type" value="Genomic_DNA"/>
</dbReference>
<accession>A0AAX6DXQ1</accession>
<organism evidence="2 3">
    <name type="scientific">Iris pallida</name>
    <name type="common">Sweet iris</name>
    <dbReference type="NCBI Taxonomy" id="29817"/>
    <lineage>
        <taxon>Eukaryota</taxon>
        <taxon>Viridiplantae</taxon>
        <taxon>Streptophyta</taxon>
        <taxon>Embryophyta</taxon>
        <taxon>Tracheophyta</taxon>
        <taxon>Spermatophyta</taxon>
        <taxon>Magnoliopsida</taxon>
        <taxon>Liliopsida</taxon>
        <taxon>Asparagales</taxon>
        <taxon>Iridaceae</taxon>
        <taxon>Iridoideae</taxon>
        <taxon>Irideae</taxon>
        <taxon>Iris</taxon>
    </lineage>
</organism>
<dbReference type="InterPro" id="IPR008480">
    <property type="entry name" value="DUF761_pln"/>
</dbReference>
<keyword evidence="3" id="KW-1185">Reference proteome</keyword>
<feature type="transmembrane region" description="Helical" evidence="1">
    <location>
        <begin position="12"/>
        <end position="29"/>
    </location>
</feature>
<keyword evidence="1" id="KW-1133">Transmembrane helix</keyword>
<evidence type="ECO:0000313" key="3">
    <source>
        <dbReference type="Proteomes" id="UP001140949"/>
    </source>
</evidence>
<keyword evidence="1" id="KW-0812">Transmembrane</keyword>
<dbReference type="PANTHER" id="PTHR36887">
    <property type="entry name" value="OS01G0532300 PROTEIN"/>
    <property type="match status" value="1"/>
</dbReference>
<evidence type="ECO:0008006" key="4">
    <source>
        <dbReference type="Google" id="ProtNLM"/>
    </source>
</evidence>
<dbReference type="AlphaFoldDB" id="A0AAX6DXQ1"/>
<dbReference type="PANTHER" id="PTHR36887:SF1">
    <property type="entry name" value="OS01G0532300 PROTEIN"/>
    <property type="match status" value="1"/>
</dbReference>
<feature type="transmembrane region" description="Helical" evidence="1">
    <location>
        <begin position="35"/>
        <end position="56"/>
    </location>
</feature>
<reference evidence="2" key="2">
    <citation type="submission" date="2023-04" db="EMBL/GenBank/DDBJ databases">
        <authorList>
            <person name="Bruccoleri R.E."/>
            <person name="Oakeley E.J."/>
            <person name="Faust A.-M."/>
            <person name="Dessus-Babus S."/>
            <person name="Altorfer M."/>
            <person name="Burckhardt D."/>
            <person name="Oertli M."/>
            <person name="Naumann U."/>
            <person name="Petersen F."/>
            <person name="Wong J."/>
        </authorList>
    </citation>
    <scope>NUCLEOTIDE SEQUENCE</scope>
    <source>
        <strain evidence="2">GSM-AAB239-AS_SAM_17_03QT</strain>
        <tissue evidence="2">Leaf</tissue>
    </source>
</reference>
<sequence length="207" mass="23136">MERMSKSQVAKVLLPLSFLSLLLLVPFVSTSLRSSYLYFLLNLLIIVLGVEAGLLASLSKPHVERKPVLGVVCSSSTSSTAKEAAGAASHDQGVVVMAPVGKLPQVEKKKTTTEAAERVQKLKRCRSRPSIFFIGSCDDEEDHNQLQQKEEAVEEEVAVEDQYSAGDLSKQELFMKAEMFIGNFYKQLNMQREESWKKIHGLYHRAF</sequence>
<evidence type="ECO:0000256" key="1">
    <source>
        <dbReference type="SAM" id="Phobius"/>
    </source>
</evidence>
<proteinExistence type="predicted"/>
<dbReference type="Pfam" id="PF05553">
    <property type="entry name" value="DUF761"/>
    <property type="match status" value="1"/>
</dbReference>
<reference evidence="2" key="1">
    <citation type="journal article" date="2023" name="GigaByte">
        <title>Genome assembly of the bearded iris, Iris pallida Lam.</title>
        <authorList>
            <person name="Bruccoleri R.E."/>
            <person name="Oakeley E.J."/>
            <person name="Faust A.M.E."/>
            <person name="Altorfer M."/>
            <person name="Dessus-Babus S."/>
            <person name="Burckhardt D."/>
            <person name="Oertli M."/>
            <person name="Naumann U."/>
            <person name="Petersen F."/>
            <person name="Wong J."/>
        </authorList>
    </citation>
    <scope>NUCLEOTIDE SEQUENCE</scope>
    <source>
        <strain evidence="2">GSM-AAB239-AS_SAM_17_03QT</strain>
    </source>
</reference>
<comment type="caution">
    <text evidence="2">The sequence shown here is derived from an EMBL/GenBank/DDBJ whole genome shotgun (WGS) entry which is preliminary data.</text>
</comment>